<organism evidence="10 11">
    <name type="scientific">Glutamicibacter ardleyensis</name>
    <dbReference type="NCBI Taxonomy" id="225894"/>
    <lineage>
        <taxon>Bacteria</taxon>
        <taxon>Bacillati</taxon>
        <taxon>Actinomycetota</taxon>
        <taxon>Actinomycetes</taxon>
        <taxon>Micrococcales</taxon>
        <taxon>Micrococcaceae</taxon>
        <taxon>Glutamicibacter</taxon>
    </lineage>
</organism>
<evidence type="ECO:0000256" key="7">
    <source>
        <dbReference type="ARBA" id="ARBA00025046"/>
    </source>
</evidence>
<comment type="cofactor">
    <cofactor evidence="2 9">
        <name>a divalent metal cation</name>
        <dbReference type="ChEBI" id="CHEBI:60240"/>
    </cofactor>
</comment>
<dbReference type="PANTHER" id="PTHR33254:SF4">
    <property type="entry name" value="4-HYDROXY-4-METHYL-2-OXOGLUTARATE ALDOLASE 3-RELATED"/>
    <property type="match status" value="1"/>
</dbReference>
<evidence type="ECO:0000256" key="2">
    <source>
        <dbReference type="ARBA" id="ARBA00001968"/>
    </source>
</evidence>
<comment type="similarity">
    <text evidence="3 9">Belongs to the class II aldolase/RraA-like family.</text>
</comment>
<dbReference type="EMBL" id="BMKX01000001">
    <property type="protein sequence ID" value="GGJ49383.1"/>
    <property type="molecule type" value="Genomic_DNA"/>
</dbReference>
<keyword evidence="11" id="KW-1185">Reference proteome</keyword>
<comment type="subunit">
    <text evidence="4 9">Homotrimer.</text>
</comment>
<dbReference type="NCBIfam" id="NF006875">
    <property type="entry name" value="PRK09372.1"/>
    <property type="match status" value="1"/>
</dbReference>
<keyword evidence="6 9" id="KW-0456">Lyase</keyword>
<sequence length="158" mass="16918">MQQEAISTADLYDEFEDKLQSISLQFQNFGARESFFGPAKTIKCFEDNVLIKSTLNTPGEGQVLVVDGGGSLRFALMGDMIAQAAVDNGWAGVIINGAVRDRVEMATMDLGIKALGSNPRKTVKRGGGFSDLDIEIDAVTIRPGVMVYADADGVLVAR</sequence>
<evidence type="ECO:0000256" key="9">
    <source>
        <dbReference type="RuleBase" id="RU004338"/>
    </source>
</evidence>
<dbReference type="Proteomes" id="UP000606115">
    <property type="component" value="Unassembled WGS sequence"/>
</dbReference>
<dbReference type="InterPro" id="IPR010203">
    <property type="entry name" value="RraA"/>
</dbReference>
<proteinExistence type="inferred from homology"/>
<dbReference type="Gene3D" id="3.50.30.40">
    <property type="entry name" value="Ribonuclease E inhibitor RraA/RraA-like"/>
    <property type="match status" value="1"/>
</dbReference>
<accession>A0ABQ2DC73</accession>
<comment type="catalytic activity">
    <reaction evidence="8 9">
        <text>oxaloacetate + H(+) = pyruvate + CO2</text>
        <dbReference type="Rhea" id="RHEA:15641"/>
        <dbReference type="ChEBI" id="CHEBI:15361"/>
        <dbReference type="ChEBI" id="CHEBI:15378"/>
        <dbReference type="ChEBI" id="CHEBI:16452"/>
        <dbReference type="ChEBI" id="CHEBI:16526"/>
        <dbReference type="EC" id="4.1.1.112"/>
    </reaction>
</comment>
<protein>
    <recommendedName>
        <fullName evidence="9">4-hydroxy-4-methyl-2-oxoglutarate aldolase</fullName>
        <shortName evidence="9">HMG aldolase</shortName>
        <ecNumber evidence="9">4.1.1.112</ecNumber>
        <ecNumber evidence="9">4.1.3.17</ecNumber>
    </recommendedName>
    <alternativeName>
        <fullName evidence="9">Oxaloacetate decarboxylase</fullName>
    </alternativeName>
</protein>
<reference evidence="11" key="1">
    <citation type="journal article" date="2019" name="Int. J. Syst. Evol. Microbiol.">
        <title>The Global Catalogue of Microorganisms (GCM) 10K type strain sequencing project: providing services to taxonomists for standard genome sequencing and annotation.</title>
        <authorList>
            <consortium name="The Broad Institute Genomics Platform"/>
            <consortium name="The Broad Institute Genome Sequencing Center for Infectious Disease"/>
            <person name="Wu L."/>
            <person name="Ma J."/>
        </authorList>
    </citation>
    <scope>NUCLEOTIDE SEQUENCE [LARGE SCALE GENOMIC DNA]</scope>
    <source>
        <strain evidence="11">CGMCC 1.3685</strain>
    </source>
</reference>
<comment type="catalytic activity">
    <reaction evidence="1 9">
        <text>4-hydroxy-4-methyl-2-oxoglutarate = 2 pyruvate</text>
        <dbReference type="Rhea" id="RHEA:22748"/>
        <dbReference type="ChEBI" id="CHEBI:15361"/>
        <dbReference type="ChEBI" id="CHEBI:58276"/>
        <dbReference type="EC" id="4.1.3.17"/>
    </reaction>
</comment>
<dbReference type="CDD" id="cd16841">
    <property type="entry name" value="RraA_family"/>
    <property type="match status" value="1"/>
</dbReference>
<evidence type="ECO:0000256" key="5">
    <source>
        <dbReference type="ARBA" id="ARBA00022723"/>
    </source>
</evidence>
<dbReference type="SUPFAM" id="SSF89562">
    <property type="entry name" value="RraA-like"/>
    <property type="match status" value="1"/>
</dbReference>
<evidence type="ECO:0000256" key="3">
    <source>
        <dbReference type="ARBA" id="ARBA00008621"/>
    </source>
</evidence>
<dbReference type="EC" id="4.1.1.112" evidence="9"/>
<dbReference type="PANTHER" id="PTHR33254">
    <property type="entry name" value="4-HYDROXY-4-METHYL-2-OXOGLUTARATE ALDOLASE 3-RELATED"/>
    <property type="match status" value="1"/>
</dbReference>
<comment type="caution">
    <text evidence="10">The sequence shown here is derived from an EMBL/GenBank/DDBJ whole genome shotgun (WGS) entry which is preliminary data.</text>
</comment>
<evidence type="ECO:0000313" key="11">
    <source>
        <dbReference type="Proteomes" id="UP000606115"/>
    </source>
</evidence>
<evidence type="ECO:0000256" key="8">
    <source>
        <dbReference type="ARBA" id="ARBA00047973"/>
    </source>
</evidence>
<evidence type="ECO:0000256" key="1">
    <source>
        <dbReference type="ARBA" id="ARBA00001342"/>
    </source>
</evidence>
<dbReference type="EC" id="4.1.3.17" evidence="9"/>
<keyword evidence="5 9" id="KW-0479">Metal-binding</keyword>
<evidence type="ECO:0000256" key="4">
    <source>
        <dbReference type="ARBA" id="ARBA00011233"/>
    </source>
</evidence>
<name>A0ABQ2DC73_9MICC</name>
<dbReference type="NCBIfam" id="NF009134">
    <property type="entry name" value="PRK12487.1"/>
    <property type="match status" value="1"/>
</dbReference>
<dbReference type="InterPro" id="IPR036704">
    <property type="entry name" value="RraA/RraA-like_sf"/>
</dbReference>
<dbReference type="NCBIfam" id="TIGR01935">
    <property type="entry name" value="NOT-MenG"/>
    <property type="match status" value="1"/>
</dbReference>
<dbReference type="GeneID" id="303302902"/>
<gene>
    <name evidence="10" type="primary">rraA</name>
    <name evidence="10" type="ORF">GCM10007173_05000</name>
</gene>
<dbReference type="Pfam" id="PF03737">
    <property type="entry name" value="RraA-like"/>
    <property type="match status" value="1"/>
</dbReference>
<evidence type="ECO:0000256" key="6">
    <source>
        <dbReference type="ARBA" id="ARBA00023239"/>
    </source>
</evidence>
<dbReference type="RefSeq" id="WP_188683420.1">
    <property type="nucleotide sequence ID" value="NZ_BMKX01000001.1"/>
</dbReference>
<comment type="function">
    <text evidence="7 9">Catalyzes the aldol cleavage of 4-hydroxy-4-methyl-2-oxoglutarate (HMG) into 2 molecules of pyruvate. Also contains a secondary oxaloacetate (OAA) decarboxylase activity due to the common pyruvate enolate transition state formed following C-C bond cleavage in the retro-aldol and decarboxylation reactions.</text>
</comment>
<evidence type="ECO:0000313" key="10">
    <source>
        <dbReference type="EMBL" id="GGJ49383.1"/>
    </source>
</evidence>
<dbReference type="InterPro" id="IPR005493">
    <property type="entry name" value="RraA/RraA-like"/>
</dbReference>